<feature type="transmembrane region" description="Helical" evidence="1">
    <location>
        <begin position="48"/>
        <end position="68"/>
    </location>
</feature>
<sequence>MHRLSGSVLAVFVLVHVLQHLAVLAGAGSHLALMEALRTIYRWPPVEALLLLCVAIQLMTGLPLAWAARAPAQRWARFSGLYLLVFLGIHTGAVLVARTGGIDTNIYFAAAGMHAWPAAAFFYPYYFFAVVAVTIHMGSALARRQPLPRKRRFIWRCAGAGVLLSALILAGMARIDIPAPYLQPFVAAPFSAKLSSGTSG</sequence>
<reference evidence="2 3" key="1">
    <citation type="submission" date="2023-02" db="EMBL/GenBank/DDBJ databases">
        <title>Gemone sequence of Telluria chitinolytica ACM 3522T.</title>
        <authorList>
            <person name="Frediansyah A."/>
            <person name="Miess H."/>
            <person name="Gross H."/>
        </authorList>
    </citation>
    <scope>NUCLEOTIDE SEQUENCE [LARGE SCALE GENOMIC DNA]</scope>
    <source>
        <strain evidence="2 3">ACM 3522</strain>
    </source>
</reference>
<dbReference type="EMBL" id="CP119083">
    <property type="protein sequence ID" value="WEF31870.1"/>
    <property type="molecule type" value="Genomic_DNA"/>
</dbReference>
<dbReference type="RefSeq" id="WP_277414639.1">
    <property type="nucleotide sequence ID" value="NZ_CP119083.1"/>
</dbReference>
<keyword evidence="3" id="KW-1185">Reference proteome</keyword>
<feature type="transmembrane region" description="Helical" evidence="1">
    <location>
        <begin position="80"/>
        <end position="101"/>
    </location>
</feature>
<organism evidence="2 3">
    <name type="scientific">Pseudoduganella chitinolytica</name>
    <dbReference type="NCBI Taxonomy" id="34070"/>
    <lineage>
        <taxon>Bacteria</taxon>
        <taxon>Pseudomonadati</taxon>
        <taxon>Pseudomonadota</taxon>
        <taxon>Betaproteobacteria</taxon>
        <taxon>Burkholderiales</taxon>
        <taxon>Oxalobacteraceae</taxon>
        <taxon>Telluria group</taxon>
        <taxon>Pseudoduganella</taxon>
    </lineage>
</organism>
<dbReference type="SUPFAM" id="SSF81343">
    <property type="entry name" value="Fumarate reductase respiratory complex transmembrane subunits"/>
    <property type="match status" value="1"/>
</dbReference>
<protein>
    <submittedName>
        <fullName evidence="2">Uncharacterized protein</fullName>
    </submittedName>
</protein>
<proteinExistence type="predicted"/>
<evidence type="ECO:0000256" key="1">
    <source>
        <dbReference type="SAM" id="Phobius"/>
    </source>
</evidence>
<evidence type="ECO:0000313" key="2">
    <source>
        <dbReference type="EMBL" id="WEF31870.1"/>
    </source>
</evidence>
<accession>A0ABY8B7U3</accession>
<keyword evidence="1" id="KW-0472">Membrane</keyword>
<feature type="transmembrane region" description="Helical" evidence="1">
    <location>
        <begin position="121"/>
        <end position="141"/>
    </location>
</feature>
<gene>
    <name evidence="2" type="ORF">PX653_20905</name>
</gene>
<keyword evidence="1" id="KW-0812">Transmembrane</keyword>
<evidence type="ECO:0000313" key="3">
    <source>
        <dbReference type="Proteomes" id="UP001216510"/>
    </source>
</evidence>
<keyword evidence="1" id="KW-1133">Transmembrane helix</keyword>
<name>A0ABY8B7U3_9BURK</name>
<feature type="transmembrane region" description="Helical" evidence="1">
    <location>
        <begin position="153"/>
        <end position="175"/>
    </location>
</feature>
<dbReference type="Proteomes" id="UP001216510">
    <property type="component" value="Chromosome"/>
</dbReference>
<dbReference type="InterPro" id="IPR034804">
    <property type="entry name" value="SQR/QFR_C/D"/>
</dbReference>